<dbReference type="CDD" id="cd18773">
    <property type="entry name" value="PDC1_HK_sensor"/>
    <property type="match status" value="1"/>
</dbReference>
<evidence type="ECO:0000313" key="20">
    <source>
        <dbReference type="Proteomes" id="UP000217083"/>
    </source>
</evidence>
<feature type="domain" description="Histidine kinase" evidence="15">
    <location>
        <begin position="386"/>
        <end position="603"/>
    </location>
</feature>
<dbReference type="InterPro" id="IPR003594">
    <property type="entry name" value="HATPase_dom"/>
</dbReference>
<dbReference type="GO" id="GO:0000155">
    <property type="term" value="F:phosphorelay sensor kinase activity"/>
    <property type="evidence" value="ECO:0007669"/>
    <property type="project" value="InterPro"/>
</dbReference>
<evidence type="ECO:0000256" key="7">
    <source>
        <dbReference type="ARBA" id="ARBA00022692"/>
    </source>
</evidence>
<dbReference type="CDD" id="cd00075">
    <property type="entry name" value="HATPase"/>
    <property type="match status" value="1"/>
</dbReference>
<dbReference type="Gene3D" id="3.30.565.10">
    <property type="entry name" value="Histidine kinase-like ATPase, C-terminal domain"/>
    <property type="match status" value="1"/>
</dbReference>
<dbReference type="PANTHER" id="PTHR45453:SF1">
    <property type="entry name" value="PHOSPHATE REGULON SENSOR PROTEIN PHOR"/>
    <property type="match status" value="1"/>
</dbReference>
<dbReference type="PROSITE" id="PS50113">
    <property type="entry name" value="PAC"/>
    <property type="match status" value="1"/>
</dbReference>
<protein>
    <recommendedName>
        <fullName evidence="3">histidine kinase</fullName>
        <ecNumber evidence="3">2.7.13.3</ecNumber>
    </recommendedName>
</protein>
<reference evidence="19 20" key="2">
    <citation type="submission" date="2017-09" db="EMBL/GenBank/DDBJ databases">
        <title>Bacillus patelloidae sp. nov., isolated from the intestinal tract of a marine limpet.</title>
        <authorList>
            <person name="Liu R."/>
            <person name="Dong C."/>
            <person name="Shao Z."/>
        </authorList>
    </citation>
    <scope>NUCLEOTIDE SEQUENCE [LARGE SCALE GENOMIC DNA]</scope>
    <source>
        <strain evidence="19 20">SA5d-4</strain>
    </source>
</reference>
<dbReference type="CDD" id="cd00082">
    <property type="entry name" value="HisKA"/>
    <property type="match status" value="1"/>
</dbReference>
<evidence type="ECO:0000256" key="11">
    <source>
        <dbReference type="ARBA" id="ARBA00022989"/>
    </source>
</evidence>
<dbReference type="GO" id="GO:0016036">
    <property type="term" value="P:cellular response to phosphate starvation"/>
    <property type="evidence" value="ECO:0007669"/>
    <property type="project" value="TreeGrafter"/>
</dbReference>
<gene>
    <name evidence="19" type="ORF">CIB95_10215</name>
</gene>
<dbReference type="SMART" id="SM00388">
    <property type="entry name" value="HisKA"/>
    <property type="match status" value="1"/>
</dbReference>
<dbReference type="Pfam" id="PF00989">
    <property type="entry name" value="PAS"/>
    <property type="match status" value="1"/>
</dbReference>
<dbReference type="InterPro" id="IPR005467">
    <property type="entry name" value="His_kinase_dom"/>
</dbReference>
<dbReference type="Pfam" id="PF02518">
    <property type="entry name" value="HATPase_c"/>
    <property type="match status" value="1"/>
</dbReference>
<dbReference type="CDD" id="cd06225">
    <property type="entry name" value="HAMP"/>
    <property type="match status" value="1"/>
</dbReference>
<dbReference type="InterPro" id="IPR035965">
    <property type="entry name" value="PAS-like_dom_sf"/>
</dbReference>
<evidence type="ECO:0000259" key="16">
    <source>
        <dbReference type="PROSITE" id="PS50112"/>
    </source>
</evidence>
<dbReference type="PROSITE" id="PS50109">
    <property type="entry name" value="HIS_KIN"/>
    <property type="match status" value="1"/>
</dbReference>
<sequence>MQKVSFFRSIHFKFILIYVLLITVAMQVIGVYFVDKLEEQFVTNFSKSLRERISLLAYNVDQVLDQPRNDTTQTLEDDIYQLLRKNDLFSDDLIEAQVINSNKFVIGTTNPANQHIVGRISTEVRVKKALVSGGTFSDVLRHPKLGHRIQVLAVPINNKNGQTVGAIYVEASMEDIYEQMQEINNILATSTIIALAITALLGVFLARTITKPMSEMRKHALTMAKGDFTKQVKVYGEDEIGHLAIAFNDLTSNLKEARENTEDERRKLISVLTHMTDGVIAANQKGEIILMNTRAEKMLGIPYEKAQGKSVLHLLKLEGIMTLRDLYGYYGEFLIDLSTDYKKYYLKANISLIKTEEKDFSGIIVVLHDVTEQEQIEQERREFVATVSHELRTPLTTMRSYLEALSDGALEDENLAPQFIKVTQDETERMIRLVKDLLQLSKIDSQEFKINESTVEMLEYMTLIVDRFEMTKGHQFVFTKVFPKHELNMIIDSDKMTQVFDNILSNAIKYSPEGGEILINMALQNEGLIIEISDKGVGIPADSVEKIFDRFYRVDKARSRKLGGTGLGLAIAKEIIREHQGEIWATSKEGKGTTIHIKLPIARYKGGAMK</sequence>
<dbReference type="InterPro" id="IPR013767">
    <property type="entry name" value="PAS_fold"/>
</dbReference>
<reference evidence="20" key="1">
    <citation type="submission" date="2017-08" db="EMBL/GenBank/DDBJ databases">
        <authorList>
            <person name="Huang Z."/>
        </authorList>
    </citation>
    <scope>NUCLEOTIDE SEQUENCE [LARGE SCALE GENOMIC DNA]</scope>
    <source>
        <strain evidence="20">SA5d-4</strain>
    </source>
</reference>
<keyword evidence="11 14" id="KW-1133">Transmembrane helix</keyword>
<evidence type="ECO:0000259" key="18">
    <source>
        <dbReference type="PROSITE" id="PS50885"/>
    </source>
</evidence>
<feature type="transmembrane region" description="Helical" evidence="14">
    <location>
        <begin position="12"/>
        <end position="34"/>
    </location>
</feature>
<dbReference type="GO" id="GO:0005886">
    <property type="term" value="C:plasma membrane"/>
    <property type="evidence" value="ECO:0007669"/>
    <property type="project" value="UniProtKB-SubCell"/>
</dbReference>
<evidence type="ECO:0000256" key="3">
    <source>
        <dbReference type="ARBA" id="ARBA00012438"/>
    </source>
</evidence>
<dbReference type="InterPro" id="IPR049814">
    <property type="entry name" value="Resp_reg_WalK"/>
</dbReference>
<evidence type="ECO:0000313" key="19">
    <source>
        <dbReference type="EMBL" id="OZM56591.1"/>
    </source>
</evidence>
<evidence type="ECO:0000259" key="17">
    <source>
        <dbReference type="PROSITE" id="PS50113"/>
    </source>
</evidence>
<dbReference type="SUPFAM" id="SSF103190">
    <property type="entry name" value="Sensory domain-like"/>
    <property type="match status" value="1"/>
</dbReference>
<dbReference type="InterPro" id="IPR004358">
    <property type="entry name" value="Sig_transdc_His_kin-like_C"/>
</dbReference>
<evidence type="ECO:0000256" key="8">
    <source>
        <dbReference type="ARBA" id="ARBA00022741"/>
    </source>
</evidence>
<dbReference type="EC" id="2.7.13.3" evidence="3"/>
<dbReference type="InterPro" id="IPR036097">
    <property type="entry name" value="HisK_dim/P_sf"/>
</dbReference>
<evidence type="ECO:0000256" key="5">
    <source>
        <dbReference type="ARBA" id="ARBA00022553"/>
    </source>
</evidence>
<dbReference type="AlphaFoldDB" id="A0A263BS92"/>
<dbReference type="GO" id="GO:0004721">
    <property type="term" value="F:phosphoprotein phosphatase activity"/>
    <property type="evidence" value="ECO:0007669"/>
    <property type="project" value="TreeGrafter"/>
</dbReference>
<dbReference type="InterPro" id="IPR000700">
    <property type="entry name" value="PAS-assoc_C"/>
</dbReference>
<comment type="caution">
    <text evidence="19">The sequence shown here is derived from an EMBL/GenBank/DDBJ whole genome shotgun (WGS) entry which is preliminary data.</text>
</comment>
<dbReference type="PROSITE" id="PS50112">
    <property type="entry name" value="PAS"/>
    <property type="match status" value="1"/>
</dbReference>
<dbReference type="GO" id="GO:0005524">
    <property type="term" value="F:ATP binding"/>
    <property type="evidence" value="ECO:0007669"/>
    <property type="project" value="UniProtKB-KW"/>
</dbReference>
<evidence type="ECO:0000256" key="1">
    <source>
        <dbReference type="ARBA" id="ARBA00000085"/>
    </source>
</evidence>
<proteinExistence type="predicted"/>
<keyword evidence="20" id="KW-1185">Reference proteome</keyword>
<organism evidence="19 20">
    <name type="scientific">Lottiidibacillus patelloidae</name>
    <dbReference type="NCBI Taxonomy" id="2670334"/>
    <lineage>
        <taxon>Bacteria</taxon>
        <taxon>Bacillati</taxon>
        <taxon>Bacillota</taxon>
        <taxon>Bacilli</taxon>
        <taxon>Bacillales</taxon>
        <taxon>Bacillaceae</taxon>
        <taxon>Lottiidibacillus</taxon>
    </lineage>
</organism>
<dbReference type="InterPro" id="IPR003660">
    <property type="entry name" value="HAMP_dom"/>
</dbReference>
<dbReference type="SMART" id="SM00387">
    <property type="entry name" value="HATPase_c"/>
    <property type="match status" value="1"/>
</dbReference>
<accession>A0A263BS92</accession>
<dbReference type="InterPro" id="IPR003661">
    <property type="entry name" value="HisK_dim/P_dom"/>
</dbReference>
<dbReference type="InterPro" id="IPR029151">
    <property type="entry name" value="Sensor-like_sf"/>
</dbReference>
<dbReference type="FunFam" id="1.10.287.130:FF:000001">
    <property type="entry name" value="Two-component sensor histidine kinase"/>
    <property type="match status" value="1"/>
</dbReference>
<dbReference type="PRINTS" id="PR00344">
    <property type="entry name" value="BCTRLSENSOR"/>
</dbReference>
<dbReference type="InterPro" id="IPR036890">
    <property type="entry name" value="HATPase_C_sf"/>
</dbReference>
<dbReference type="Proteomes" id="UP000217083">
    <property type="component" value="Unassembled WGS sequence"/>
</dbReference>
<dbReference type="NCBIfam" id="NF033092">
    <property type="entry name" value="HK_WalK"/>
    <property type="match status" value="1"/>
</dbReference>
<evidence type="ECO:0000256" key="10">
    <source>
        <dbReference type="ARBA" id="ARBA00022840"/>
    </source>
</evidence>
<keyword evidence="13 14" id="KW-0472">Membrane</keyword>
<evidence type="ECO:0000256" key="6">
    <source>
        <dbReference type="ARBA" id="ARBA00022679"/>
    </source>
</evidence>
<dbReference type="EMBL" id="NPIA01000005">
    <property type="protein sequence ID" value="OZM56591.1"/>
    <property type="molecule type" value="Genomic_DNA"/>
</dbReference>
<dbReference type="Pfam" id="PF00672">
    <property type="entry name" value="HAMP"/>
    <property type="match status" value="1"/>
</dbReference>
<evidence type="ECO:0000256" key="12">
    <source>
        <dbReference type="ARBA" id="ARBA00023012"/>
    </source>
</evidence>
<dbReference type="SMART" id="SM00091">
    <property type="entry name" value="PAS"/>
    <property type="match status" value="1"/>
</dbReference>
<evidence type="ECO:0000256" key="9">
    <source>
        <dbReference type="ARBA" id="ARBA00022777"/>
    </source>
</evidence>
<feature type="domain" description="HAMP" evidence="18">
    <location>
        <begin position="207"/>
        <end position="259"/>
    </location>
</feature>
<evidence type="ECO:0000259" key="15">
    <source>
        <dbReference type="PROSITE" id="PS50109"/>
    </source>
</evidence>
<dbReference type="Gene3D" id="1.10.287.130">
    <property type="match status" value="1"/>
</dbReference>
<dbReference type="InterPro" id="IPR057640">
    <property type="entry name" value="Cache_WalK"/>
</dbReference>
<dbReference type="PANTHER" id="PTHR45453">
    <property type="entry name" value="PHOSPHATE REGULON SENSOR PROTEIN PHOR"/>
    <property type="match status" value="1"/>
</dbReference>
<feature type="transmembrane region" description="Helical" evidence="14">
    <location>
        <begin position="186"/>
        <end position="209"/>
    </location>
</feature>
<dbReference type="SUPFAM" id="SSF47384">
    <property type="entry name" value="Homodimeric domain of signal transducing histidine kinase"/>
    <property type="match status" value="1"/>
</dbReference>
<dbReference type="Gene3D" id="1.10.8.500">
    <property type="entry name" value="HAMP domain in histidine kinase"/>
    <property type="match status" value="1"/>
</dbReference>
<keyword evidence="5" id="KW-0597">Phosphoprotein</keyword>
<keyword evidence="9 19" id="KW-0418">Kinase</keyword>
<evidence type="ECO:0000256" key="4">
    <source>
        <dbReference type="ARBA" id="ARBA00022475"/>
    </source>
</evidence>
<keyword evidence="6" id="KW-0808">Transferase</keyword>
<feature type="domain" description="PAS" evidence="16">
    <location>
        <begin position="264"/>
        <end position="312"/>
    </location>
</feature>
<evidence type="ECO:0000256" key="14">
    <source>
        <dbReference type="SAM" id="Phobius"/>
    </source>
</evidence>
<dbReference type="SUPFAM" id="SSF55785">
    <property type="entry name" value="PYP-like sensor domain (PAS domain)"/>
    <property type="match status" value="1"/>
</dbReference>
<dbReference type="Pfam" id="PF23846">
    <property type="entry name" value="Cache_WalK"/>
    <property type="match status" value="1"/>
</dbReference>
<evidence type="ECO:0000256" key="13">
    <source>
        <dbReference type="ARBA" id="ARBA00023136"/>
    </source>
</evidence>
<dbReference type="Gene3D" id="3.30.450.20">
    <property type="entry name" value="PAS domain"/>
    <property type="match status" value="2"/>
</dbReference>
<dbReference type="FunFam" id="3.30.565.10:FF:000006">
    <property type="entry name" value="Sensor histidine kinase WalK"/>
    <property type="match status" value="1"/>
</dbReference>
<dbReference type="CDD" id="cd00130">
    <property type="entry name" value="PAS"/>
    <property type="match status" value="1"/>
</dbReference>
<comment type="catalytic activity">
    <reaction evidence="1">
        <text>ATP + protein L-histidine = ADP + protein N-phospho-L-histidine.</text>
        <dbReference type="EC" id="2.7.13.3"/>
    </reaction>
</comment>
<dbReference type="PROSITE" id="PS50885">
    <property type="entry name" value="HAMP"/>
    <property type="match status" value="1"/>
</dbReference>
<dbReference type="RefSeq" id="WP_094924840.1">
    <property type="nucleotide sequence ID" value="NZ_NPIA01000005.1"/>
</dbReference>
<dbReference type="InterPro" id="IPR000014">
    <property type="entry name" value="PAS"/>
</dbReference>
<keyword evidence="12" id="KW-0902">Two-component regulatory system</keyword>
<comment type="subcellular location">
    <subcellularLocation>
        <location evidence="2">Cell membrane</location>
        <topology evidence="2">Multi-pass membrane protein</topology>
    </subcellularLocation>
</comment>
<name>A0A263BS92_9BACI</name>
<dbReference type="InterPro" id="IPR050351">
    <property type="entry name" value="BphY/WalK/GraS-like"/>
</dbReference>
<dbReference type="SMART" id="SM00304">
    <property type="entry name" value="HAMP"/>
    <property type="match status" value="1"/>
</dbReference>
<dbReference type="Pfam" id="PF00512">
    <property type="entry name" value="HisKA"/>
    <property type="match status" value="1"/>
</dbReference>
<keyword evidence="10" id="KW-0067">ATP-binding</keyword>
<dbReference type="GO" id="GO:0006355">
    <property type="term" value="P:regulation of DNA-templated transcription"/>
    <property type="evidence" value="ECO:0007669"/>
    <property type="project" value="InterPro"/>
</dbReference>
<keyword evidence="7 14" id="KW-0812">Transmembrane</keyword>
<dbReference type="SUPFAM" id="SSF158472">
    <property type="entry name" value="HAMP domain-like"/>
    <property type="match status" value="1"/>
</dbReference>
<keyword evidence="8" id="KW-0547">Nucleotide-binding</keyword>
<keyword evidence="4" id="KW-1003">Cell membrane</keyword>
<dbReference type="NCBIfam" id="TIGR00229">
    <property type="entry name" value="sensory_box"/>
    <property type="match status" value="1"/>
</dbReference>
<evidence type="ECO:0000256" key="2">
    <source>
        <dbReference type="ARBA" id="ARBA00004651"/>
    </source>
</evidence>
<feature type="domain" description="PAC" evidence="17">
    <location>
        <begin position="329"/>
        <end position="382"/>
    </location>
</feature>
<dbReference type="SUPFAM" id="SSF55874">
    <property type="entry name" value="ATPase domain of HSP90 chaperone/DNA topoisomerase II/histidine kinase"/>
    <property type="match status" value="1"/>
</dbReference>